<evidence type="ECO:0000256" key="12">
    <source>
        <dbReference type="ARBA" id="ARBA00022989"/>
    </source>
</evidence>
<evidence type="ECO:0000256" key="28">
    <source>
        <dbReference type="ARBA" id="ARBA00047459"/>
    </source>
</evidence>
<keyword evidence="15" id="KW-0325">Glycoprotein</keyword>
<keyword evidence="10" id="KW-0677">Repeat</keyword>
<dbReference type="InterPro" id="IPR036514">
    <property type="entry name" value="SGNH_hydro_sf"/>
</dbReference>
<dbReference type="Gene3D" id="3.40.50.1110">
    <property type="entry name" value="SGNH hydrolase"/>
    <property type="match status" value="1"/>
</dbReference>
<keyword evidence="49" id="KW-1185">Reference proteome</keyword>
<comment type="catalytic activity">
    <reaction evidence="44">
        <text>1,2-dihexadecanoyl-sn-glycero-3-phosphocholine + 2 H2O = sn-glycerol 3-phosphocholine + 2 hexadecanoate + 2 H(+)</text>
        <dbReference type="Rhea" id="RHEA:40975"/>
        <dbReference type="ChEBI" id="CHEBI:7896"/>
        <dbReference type="ChEBI" id="CHEBI:15377"/>
        <dbReference type="ChEBI" id="CHEBI:15378"/>
        <dbReference type="ChEBI" id="CHEBI:16870"/>
        <dbReference type="ChEBI" id="CHEBI:72999"/>
    </reaction>
    <physiologicalReaction direction="left-to-right" evidence="44">
        <dbReference type="Rhea" id="RHEA:40976"/>
    </physiologicalReaction>
</comment>
<comment type="catalytic activity">
    <reaction evidence="18">
        <text>1-hexadecanoyl-2-(9Z,12Z-octadecadienoyl)-sn-glycero-3-phosphocholine + H2O = (9Z,12Z)-octadecadienoate + 1-hexadecanoyl-sn-glycero-3-phosphocholine + H(+)</text>
        <dbReference type="Rhea" id="RHEA:40811"/>
        <dbReference type="ChEBI" id="CHEBI:15377"/>
        <dbReference type="ChEBI" id="CHEBI:15378"/>
        <dbReference type="ChEBI" id="CHEBI:30245"/>
        <dbReference type="ChEBI" id="CHEBI:72998"/>
        <dbReference type="ChEBI" id="CHEBI:73002"/>
    </reaction>
    <physiologicalReaction direction="left-to-right" evidence="18">
        <dbReference type="Rhea" id="RHEA:40812"/>
    </physiologicalReaction>
</comment>
<evidence type="ECO:0000256" key="22">
    <source>
        <dbReference type="ARBA" id="ARBA00031485"/>
    </source>
</evidence>
<dbReference type="GO" id="GO:0006644">
    <property type="term" value="P:phospholipid metabolic process"/>
    <property type="evidence" value="ECO:0007669"/>
    <property type="project" value="TreeGrafter"/>
</dbReference>
<dbReference type="EC" id="3.1.1.5" evidence="3"/>
<comment type="catalytic activity">
    <reaction evidence="19">
        <text>a 1,2-diacyl-sn-glycero-3-phosphocholine + H2O = a 1-acyl-sn-glycero-3-phosphocholine + a fatty acid + H(+)</text>
        <dbReference type="Rhea" id="RHEA:15801"/>
        <dbReference type="ChEBI" id="CHEBI:15377"/>
        <dbReference type="ChEBI" id="CHEBI:15378"/>
        <dbReference type="ChEBI" id="CHEBI:28868"/>
        <dbReference type="ChEBI" id="CHEBI:57643"/>
        <dbReference type="ChEBI" id="CHEBI:58168"/>
        <dbReference type="EC" id="3.1.1.4"/>
    </reaction>
    <physiologicalReaction direction="left-to-right" evidence="19">
        <dbReference type="Rhea" id="RHEA:15802"/>
    </physiologicalReaction>
</comment>
<evidence type="ECO:0000256" key="46">
    <source>
        <dbReference type="ARBA" id="ARBA00049461"/>
    </source>
</evidence>
<evidence type="ECO:0000256" key="41">
    <source>
        <dbReference type="ARBA" id="ARBA00048869"/>
    </source>
</evidence>
<comment type="catalytic activity">
    <reaction evidence="31">
        <text>a 1-O-alkyl-2-acyl-sn-glycero-3-phosphocholine + H2O = a 1-O-alkyl-sn-glycero-3-phosphocholine + a fatty acid + H(+)</text>
        <dbReference type="Rhea" id="RHEA:36231"/>
        <dbReference type="ChEBI" id="CHEBI:15377"/>
        <dbReference type="ChEBI" id="CHEBI:15378"/>
        <dbReference type="ChEBI" id="CHEBI:28868"/>
        <dbReference type="ChEBI" id="CHEBI:30909"/>
        <dbReference type="ChEBI" id="CHEBI:36702"/>
        <dbReference type="EC" id="3.1.1.4"/>
    </reaction>
    <physiologicalReaction direction="left-to-right" evidence="31">
        <dbReference type="Rhea" id="RHEA:36232"/>
    </physiologicalReaction>
</comment>
<evidence type="ECO:0000256" key="17">
    <source>
        <dbReference type="ARBA" id="ARBA00023369"/>
    </source>
</evidence>
<comment type="catalytic activity">
    <reaction evidence="30">
        <text>1-hexadecanoyl-2-(9Z-octadecenoyl)-sn-glycero-3-phospho-(1'-sn-glycerol) + H2O = 1-hexadecanoyl-sn-glycero-3-phospho-(1'-sn-glycerol) + (9Z)-octadecenoate + H(+)</text>
        <dbReference type="Rhea" id="RHEA:40919"/>
        <dbReference type="ChEBI" id="CHEBI:15377"/>
        <dbReference type="ChEBI" id="CHEBI:15378"/>
        <dbReference type="ChEBI" id="CHEBI:30823"/>
        <dbReference type="ChEBI" id="CHEBI:72841"/>
        <dbReference type="ChEBI" id="CHEBI:75158"/>
    </reaction>
    <physiologicalReaction direction="left-to-right" evidence="30">
        <dbReference type="Rhea" id="RHEA:40920"/>
    </physiologicalReaction>
</comment>
<comment type="catalytic activity">
    <reaction evidence="25">
        <text>1-hexadecanoyl-2-(9Z)-octadecenoyl-3-octadecanoyl-sn-glycerol + H2O = 2-(9Z-octadecenoyl)-3-octadecanoyl-sn-glycerol + hexadecanoate + H(+)</text>
        <dbReference type="Rhea" id="RHEA:41107"/>
        <dbReference type="ChEBI" id="CHEBI:7896"/>
        <dbReference type="ChEBI" id="CHEBI:15377"/>
        <dbReference type="ChEBI" id="CHEBI:15378"/>
        <dbReference type="ChEBI" id="CHEBI:75558"/>
        <dbReference type="ChEBI" id="CHEBI:77623"/>
    </reaction>
    <physiologicalReaction direction="left-to-right" evidence="25">
        <dbReference type="Rhea" id="RHEA:41108"/>
    </physiologicalReaction>
</comment>
<dbReference type="SUPFAM" id="SSF52266">
    <property type="entry name" value="SGNH hydrolase"/>
    <property type="match status" value="1"/>
</dbReference>
<dbReference type="AlphaFoldDB" id="A0AAN5C3F2"/>
<dbReference type="PROSITE" id="PS01098">
    <property type="entry name" value="LIPASE_GDSL_SER"/>
    <property type="match status" value="1"/>
</dbReference>
<evidence type="ECO:0000256" key="36">
    <source>
        <dbReference type="ARBA" id="ARBA00048386"/>
    </source>
</evidence>
<dbReference type="FunFam" id="3.40.50.1110:FF:000005">
    <property type="entry name" value="Phospholipase B1"/>
    <property type="match status" value="1"/>
</dbReference>
<dbReference type="GO" id="GO:0004622">
    <property type="term" value="F:phosphatidylcholine lysophospholipase activity"/>
    <property type="evidence" value="ECO:0007669"/>
    <property type="project" value="UniProtKB-EC"/>
</dbReference>
<evidence type="ECO:0000313" key="48">
    <source>
        <dbReference type="EMBL" id="GMR35673.1"/>
    </source>
</evidence>
<keyword evidence="14" id="KW-0472">Membrane</keyword>
<comment type="catalytic activity">
    <reaction evidence="46">
        <text>2-(9Z-octadecenoyl)-glycerol + H2O = glycerol + (9Z)-octadecenoate + H(+)</text>
        <dbReference type="Rhea" id="RHEA:38491"/>
        <dbReference type="ChEBI" id="CHEBI:15377"/>
        <dbReference type="ChEBI" id="CHEBI:15378"/>
        <dbReference type="ChEBI" id="CHEBI:17754"/>
        <dbReference type="ChEBI" id="CHEBI:30823"/>
        <dbReference type="ChEBI" id="CHEBI:73990"/>
    </reaction>
    <physiologicalReaction direction="left-to-right" evidence="46">
        <dbReference type="Rhea" id="RHEA:38492"/>
    </physiologicalReaction>
</comment>
<comment type="catalytic activity">
    <reaction evidence="37">
        <text>a 1-acyl-sn-glycero-3-phosphocholine + H2O = sn-glycerol 3-phosphocholine + a fatty acid + H(+)</text>
        <dbReference type="Rhea" id="RHEA:15177"/>
        <dbReference type="ChEBI" id="CHEBI:15377"/>
        <dbReference type="ChEBI" id="CHEBI:15378"/>
        <dbReference type="ChEBI" id="CHEBI:16870"/>
        <dbReference type="ChEBI" id="CHEBI:28868"/>
        <dbReference type="ChEBI" id="CHEBI:58168"/>
        <dbReference type="EC" id="3.1.1.5"/>
    </reaction>
    <physiologicalReaction direction="left-to-right" evidence="37">
        <dbReference type="Rhea" id="RHEA:15178"/>
    </physiologicalReaction>
</comment>
<comment type="catalytic activity">
    <reaction evidence="42">
        <text>1-O-hexadecyl-2-(9Z)-octadecenoyl-sn-glycero-3-phosphocholine + H2O = 1-O-hexadecyl-sn-glycero-3-phosphocholine + (9Z)-octadecenoate + H(+)</text>
        <dbReference type="Rhea" id="RHEA:40915"/>
        <dbReference type="ChEBI" id="CHEBI:15377"/>
        <dbReference type="ChEBI" id="CHEBI:15378"/>
        <dbReference type="ChEBI" id="CHEBI:30823"/>
        <dbReference type="ChEBI" id="CHEBI:34112"/>
        <dbReference type="ChEBI" id="CHEBI:64496"/>
    </reaction>
    <physiologicalReaction direction="left-to-right" evidence="42">
        <dbReference type="Rhea" id="RHEA:40916"/>
    </physiologicalReaction>
</comment>
<name>A0AAN5C3F2_9BILA</name>
<evidence type="ECO:0000256" key="9">
    <source>
        <dbReference type="ARBA" id="ARBA00022729"/>
    </source>
</evidence>
<proteinExistence type="inferred from homology"/>
<comment type="catalytic activity">
    <reaction evidence="45">
        <text>1,3-di-(9Z-octadecenoyl)-glycerol + H2O = 1-(9Z-octadecenoyl)-glycerol + (9Z)-octadecenoate + H(+)</text>
        <dbReference type="Rhea" id="RHEA:39939"/>
        <dbReference type="ChEBI" id="CHEBI:15377"/>
        <dbReference type="ChEBI" id="CHEBI:15378"/>
        <dbReference type="ChEBI" id="CHEBI:30823"/>
        <dbReference type="ChEBI" id="CHEBI:75342"/>
        <dbReference type="ChEBI" id="CHEBI:75735"/>
    </reaction>
    <physiologicalReaction direction="left-to-right" evidence="45">
        <dbReference type="Rhea" id="RHEA:39940"/>
    </physiologicalReaction>
</comment>
<evidence type="ECO:0000256" key="27">
    <source>
        <dbReference type="ARBA" id="ARBA00047438"/>
    </source>
</evidence>
<protein>
    <recommendedName>
        <fullName evidence="6">Phospholipase B1, membrane-associated</fullName>
        <ecNumber evidence="5">3.1.1.3</ecNumber>
        <ecNumber evidence="4">3.1.1.4</ecNumber>
        <ecNumber evidence="3">3.1.1.5</ecNumber>
    </recommendedName>
    <alternativeName>
        <fullName evidence="20">Lysophospholipase</fullName>
    </alternativeName>
    <alternativeName>
        <fullName evidence="21">Phospholipase A2</fullName>
    </alternativeName>
    <alternativeName>
        <fullName evidence="23">Phospholipase B/lipase</fullName>
    </alternativeName>
    <alternativeName>
        <fullName evidence="22">Triacylglycerol lipase</fullName>
    </alternativeName>
</protein>
<comment type="catalytic activity">
    <reaction evidence="17">
        <text>a triacylglycerol + H2O = a diacylglycerol + a fatty acid + H(+)</text>
        <dbReference type="Rhea" id="RHEA:12044"/>
        <dbReference type="ChEBI" id="CHEBI:15377"/>
        <dbReference type="ChEBI" id="CHEBI:15378"/>
        <dbReference type="ChEBI" id="CHEBI:17855"/>
        <dbReference type="ChEBI" id="CHEBI:18035"/>
        <dbReference type="ChEBI" id="CHEBI:28868"/>
        <dbReference type="EC" id="3.1.1.3"/>
    </reaction>
    <physiologicalReaction direction="left-to-right" evidence="17">
        <dbReference type="Rhea" id="RHEA:12045"/>
    </physiologicalReaction>
</comment>
<feature type="non-terminal residue" evidence="48">
    <location>
        <position position="1"/>
    </location>
</feature>
<dbReference type="EMBL" id="BTRK01000002">
    <property type="protein sequence ID" value="GMR35673.1"/>
    <property type="molecule type" value="Genomic_DNA"/>
</dbReference>
<evidence type="ECO:0000256" key="33">
    <source>
        <dbReference type="ARBA" id="ARBA00048227"/>
    </source>
</evidence>
<evidence type="ECO:0000313" key="49">
    <source>
        <dbReference type="Proteomes" id="UP001328107"/>
    </source>
</evidence>
<dbReference type="Proteomes" id="UP001328107">
    <property type="component" value="Unassembled WGS sequence"/>
</dbReference>
<comment type="catalytic activity">
    <reaction evidence="36">
        <text>1,2,3-tri-(9Z-octadecenoyl)-glycerol + H2O = di-(9Z)-octadecenoylglycerol + (9Z)-octadecenoate + H(+)</text>
        <dbReference type="Rhea" id="RHEA:38575"/>
        <dbReference type="ChEBI" id="CHEBI:15377"/>
        <dbReference type="ChEBI" id="CHEBI:15378"/>
        <dbReference type="ChEBI" id="CHEBI:30823"/>
        <dbReference type="ChEBI" id="CHEBI:53753"/>
        <dbReference type="ChEBI" id="CHEBI:75945"/>
    </reaction>
    <physiologicalReaction direction="left-to-right" evidence="36">
        <dbReference type="Rhea" id="RHEA:38576"/>
    </physiologicalReaction>
</comment>
<evidence type="ECO:0000256" key="45">
    <source>
        <dbReference type="ARBA" id="ARBA00049372"/>
    </source>
</evidence>
<keyword evidence="7" id="KW-1003">Cell membrane</keyword>
<reference evidence="49" key="1">
    <citation type="submission" date="2022-10" db="EMBL/GenBank/DDBJ databases">
        <title>Genome assembly of Pristionchus species.</title>
        <authorList>
            <person name="Yoshida K."/>
            <person name="Sommer R.J."/>
        </authorList>
    </citation>
    <scope>NUCLEOTIDE SEQUENCE [LARGE SCALE GENOMIC DNA]</scope>
    <source>
        <strain evidence="49">RS5460</strain>
    </source>
</reference>
<evidence type="ECO:0000256" key="44">
    <source>
        <dbReference type="ARBA" id="ARBA00049363"/>
    </source>
</evidence>
<accession>A0AAN5C3F2</accession>
<comment type="function">
    <text evidence="24">Calcium-independent membrane-associated phospholipase that catalyzes complete diacylation of phospholipids by hydrolyzing both sn-1 and sn-2 fatty acyl chains attached to the glycerol backbone (phospholipase B activity). Has dual phospholipase and lysophospholipase activities toward diacylphospholipids. Preferentially cleaves sn-2 ester bonds over sn-1 bonds. Acts as a lipase toward glycerolipid substrates. Hydrolyzes fatty acyl chains of diacylglycerols with preference for the sn-2 position and of triacylglycerols with not positional selectivity. May also hydrolyze long chain retinyl esters such as retinyl palmitate. May contribute to digestion of dietary phospholipids, glycerolipids and retinoids, facilitating lipid absorption at the brush border.</text>
</comment>
<comment type="catalytic activity">
    <reaction evidence="38">
        <text>1-hexadecanoyl-2-(9Z-octadecenoyl)-sn-glycero-3-phosphoethanolamine + H2O = 1-hexadecanoyl-sn-glycero-3-phosphoethanolamine + (9Z)-octadecenoate + H(+)</text>
        <dbReference type="Rhea" id="RHEA:40911"/>
        <dbReference type="ChEBI" id="CHEBI:15377"/>
        <dbReference type="ChEBI" id="CHEBI:15378"/>
        <dbReference type="ChEBI" id="CHEBI:30823"/>
        <dbReference type="ChEBI" id="CHEBI:73004"/>
        <dbReference type="ChEBI" id="CHEBI:73007"/>
    </reaction>
    <physiologicalReaction direction="left-to-right" evidence="38">
        <dbReference type="Rhea" id="RHEA:40912"/>
    </physiologicalReaction>
</comment>
<evidence type="ECO:0000256" key="7">
    <source>
        <dbReference type="ARBA" id="ARBA00022475"/>
    </source>
</evidence>
<evidence type="ECO:0000256" key="16">
    <source>
        <dbReference type="ARBA" id="ARBA00023264"/>
    </source>
</evidence>
<evidence type="ECO:0000256" key="31">
    <source>
        <dbReference type="ARBA" id="ARBA00048049"/>
    </source>
</evidence>
<evidence type="ECO:0000256" key="24">
    <source>
        <dbReference type="ARBA" id="ARBA00045916"/>
    </source>
</evidence>
<comment type="catalytic activity">
    <reaction evidence="29">
        <text>2,3-di-(9Z)-octadecenoyl-sn-glycerol + H2O = 3-(9Z-octadecenoyl)-sn-glycerol + (9Z)-octadecenoate + H(+)</text>
        <dbReference type="Rhea" id="RHEA:42604"/>
        <dbReference type="ChEBI" id="CHEBI:15377"/>
        <dbReference type="ChEBI" id="CHEBI:15378"/>
        <dbReference type="ChEBI" id="CHEBI:30823"/>
        <dbReference type="ChEBI" id="CHEBI:75824"/>
        <dbReference type="ChEBI" id="CHEBI:75938"/>
    </reaction>
    <physiologicalReaction direction="left-to-right" evidence="29">
        <dbReference type="Rhea" id="RHEA:42605"/>
    </physiologicalReaction>
</comment>
<evidence type="ECO:0000256" key="3">
    <source>
        <dbReference type="ARBA" id="ARBA00013274"/>
    </source>
</evidence>
<evidence type="ECO:0000256" key="40">
    <source>
        <dbReference type="ARBA" id="ARBA00048699"/>
    </source>
</evidence>
<evidence type="ECO:0000256" key="43">
    <source>
        <dbReference type="ARBA" id="ARBA00048939"/>
    </source>
</evidence>
<keyword evidence="13" id="KW-0443">Lipid metabolism</keyword>
<evidence type="ECO:0000256" key="13">
    <source>
        <dbReference type="ARBA" id="ARBA00023098"/>
    </source>
</evidence>
<organism evidence="48 49">
    <name type="scientific">Pristionchus mayeri</name>
    <dbReference type="NCBI Taxonomy" id="1317129"/>
    <lineage>
        <taxon>Eukaryota</taxon>
        <taxon>Metazoa</taxon>
        <taxon>Ecdysozoa</taxon>
        <taxon>Nematoda</taxon>
        <taxon>Chromadorea</taxon>
        <taxon>Rhabditida</taxon>
        <taxon>Rhabditina</taxon>
        <taxon>Diplogasteromorpha</taxon>
        <taxon>Diplogasteroidea</taxon>
        <taxon>Neodiplogasteridae</taxon>
        <taxon>Pristionchus</taxon>
    </lineage>
</organism>
<dbReference type="GO" id="GO:0004806">
    <property type="term" value="F:triacylglycerol lipase activity"/>
    <property type="evidence" value="ECO:0007669"/>
    <property type="project" value="UniProtKB-EC"/>
</dbReference>
<evidence type="ECO:0000256" key="32">
    <source>
        <dbReference type="ARBA" id="ARBA00048058"/>
    </source>
</evidence>
<dbReference type="PANTHER" id="PTHR21325:SF31">
    <property type="entry name" value="GH22081P-RELATED"/>
    <property type="match status" value="1"/>
</dbReference>
<comment type="catalytic activity">
    <reaction evidence="32">
        <text>1,2-di-(9Z-octadecenoyl)-sn-glycero-3-phosphocholine + H2O = 1-(9Z-octadecenoyl)-sn-glycero-3-phosphocholine + (9Z)-octadecenoate + H(+)</text>
        <dbReference type="Rhea" id="RHEA:40923"/>
        <dbReference type="ChEBI" id="CHEBI:15377"/>
        <dbReference type="ChEBI" id="CHEBI:15378"/>
        <dbReference type="ChEBI" id="CHEBI:28610"/>
        <dbReference type="ChEBI" id="CHEBI:30823"/>
        <dbReference type="ChEBI" id="CHEBI:74669"/>
    </reaction>
    <physiologicalReaction direction="left-to-right" evidence="32">
        <dbReference type="Rhea" id="RHEA:40924"/>
    </physiologicalReaction>
</comment>
<comment type="catalytic activity">
    <reaction evidence="43">
        <text>1-hexadecanoyl-2-(9Z)-octadecenoyl-3-octadecanoyl-sn-glycerol + H2O = 1-hexadecanoyl-3-octadecanoyl-sn-glycerol + (9Z)-octadecenoate + H(+)</text>
        <dbReference type="Rhea" id="RHEA:41103"/>
        <dbReference type="ChEBI" id="CHEBI:15377"/>
        <dbReference type="ChEBI" id="CHEBI:15378"/>
        <dbReference type="ChEBI" id="CHEBI:30823"/>
        <dbReference type="ChEBI" id="CHEBI:77623"/>
        <dbReference type="ChEBI" id="CHEBI:77624"/>
    </reaction>
    <physiologicalReaction direction="left-to-right" evidence="43">
        <dbReference type="Rhea" id="RHEA:41104"/>
    </physiologicalReaction>
</comment>
<keyword evidence="16" id="KW-1208">Phospholipid metabolism</keyword>
<evidence type="ECO:0000256" key="10">
    <source>
        <dbReference type="ARBA" id="ARBA00022737"/>
    </source>
</evidence>
<dbReference type="PANTHER" id="PTHR21325">
    <property type="entry name" value="PHOSPHOLIPASE B, PLB1"/>
    <property type="match status" value="1"/>
</dbReference>
<sequence length="310" mass="34197">LFPVLILASFLSTTLGVRDLGSPGWSCSEDLMKKSKSVPTSVHSLRPADIGIVAAFGDSITAGNGAGAEMGDILGVTIEYRGLSFSVGGDKSLDDHISMANVLKKFNPDLYGYSVGTGRAFEVSKLNVAMPYSRSKNMEAQANELIKRLKEHREADHLTQWKLVHIFIGGDDICAWCNHQEKESADAYRDGIRAAVQVLQNELPRTIVVFTALVDVGIMRKANDAEPEKCLKLHKVECECEAKPEVTDEMLADEAKLYAQKVQDMQDSGEFDTSDDFTFIVQPFFEGMDDLSRNPDGTINMEFFAPDCFH</sequence>
<dbReference type="CDD" id="cd01824">
    <property type="entry name" value="Phospholipase_B_like"/>
    <property type="match status" value="1"/>
</dbReference>
<comment type="similarity">
    <text evidence="2">Belongs to the 'GDSL' lipolytic enzyme family. Phospholipase B1 subfamily.</text>
</comment>
<comment type="catalytic activity">
    <reaction evidence="33">
        <text>1,2-dihexadecanoyl-sn-glycero-3-phosphocholine + H2O = 1-hexadecanoyl-sn-glycero-3-phosphocholine + hexadecanoate + H(+)</text>
        <dbReference type="Rhea" id="RHEA:41223"/>
        <dbReference type="ChEBI" id="CHEBI:7896"/>
        <dbReference type="ChEBI" id="CHEBI:15377"/>
        <dbReference type="ChEBI" id="CHEBI:15378"/>
        <dbReference type="ChEBI" id="CHEBI:72998"/>
        <dbReference type="ChEBI" id="CHEBI:72999"/>
    </reaction>
    <physiologicalReaction direction="left-to-right" evidence="33">
        <dbReference type="Rhea" id="RHEA:41224"/>
    </physiologicalReaction>
</comment>
<evidence type="ECO:0000256" key="39">
    <source>
        <dbReference type="ARBA" id="ARBA00048656"/>
    </source>
</evidence>
<evidence type="ECO:0000256" key="29">
    <source>
        <dbReference type="ARBA" id="ARBA00048011"/>
    </source>
</evidence>
<comment type="subcellular location">
    <subcellularLocation>
        <location evidence="1">Apical cell membrane</location>
        <topology evidence="1">Single-pass type I membrane protein</topology>
    </subcellularLocation>
</comment>
<evidence type="ECO:0000256" key="34">
    <source>
        <dbReference type="ARBA" id="ARBA00048362"/>
    </source>
</evidence>
<keyword evidence="11" id="KW-0378">Hydrolase</keyword>
<dbReference type="EC" id="3.1.1.3" evidence="5"/>
<evidence type="ECO:0000256" key="25">
    <source>
        <dbReference type="ARBA" id="ARBA00047324"/>
    </source>
</evidence>
<evidence type="ECO:0000256" key="8">
    <source>
        <dbReference type="ARBA" id="ARBA00022692"/>
    </source>
</evidence>
<comment type="caution">
    <text evidence="48">The sequence shown here is derived from an EMBL/GenBank/DDBJ whole genome shotgun (WGS) entry which is preliminary data.</text>
</comment>
<evidence type="ECO:0000256" key="21">
    <source>
        <dbReference type="ARBA" id="ARBA00031182"/>
    </source>
</evidence>
<dbReference type="Pfam" id="PF00657">
    <property type="entry name" value="Lipase_GDSL"/>
    <property type="match status" value="1"/>
</dbReference>
<dbReference type="GO" id="GO:0004623">
    <property type="term" value="F:phospholipase A2 activity"/>
    <property type="evidence" value="ECO:0007669"/>
    <property type="project" value="UniProtKB-EC"/>
</dbReference>
<evidence type="ECO:0000256" key="2">
    <source>
        <dbReference type="ARBA" id="ARBA00009979"/>
    </source>
</evidence>
<comment type="catalytic activity">
    <reaction evidence="35">
        <text>1-octadecanoyl-2-(9Z,12Z)-octadecadienoyl-sn-glycerol + H2O = 1-octadecanoyl-sn-glycerol + (9Z,12Z)-octadecadienoate + H(+)</text>
        <dbReference type="Rhea" id="RHEA:40927"/>
        <dbReference type="ChEBI" id="CHEBI:15377"/>
        <dbReference type="ChEBI" id="CHEBI:15378"/>
        <dbReference type="ChEBI" id="CHEBI:30245"/>
        <dbReference type="ChEBI" id="CHEBI:75550"/>
        <dbReference type="ChEBI" id="CHEBI:77097"/>
    </reaction>
    <physiologicalReaction direction="left-to-right" evidence="35">
        <dbReference type="Rhea" id="RHEA:40928"/>
    </physiologicalReaction>
</comment>
<comment type="catalytic activity">
    <reaction evidence="40">
        <text>1-hexadecanoyl-2-(9Z-octadecenoyl)-sn-glycero-3-phosphocholine + H2O = 1-hexadecanoyl-sn-glycero-3-phosphocholine + (9Z)-octadecenoate + H(+)</text>
        <dbReference type="Rhea" id="RHEA:38779"/>
        <dbReference type="ChEBI" id="CHEBI:15377"/>
        <dbReference type="ChEBI" id="CHEBI:15378"/>
        <dbReference type="ChEBI" id="CHEBI:30823"/>
        <dbReference type="ChEBI" id="CHEBI:72998"/>
        <dbReference type="ChEBI" id="CHEBI:73001"/>
    </reaction>
    <physiologicalReaction direction="left-to-right" evidence="40">
        <dbReference type="Rhea" id="RHEA:38780"/>
    </physiologicalReaction>
</comment>
<evidence type="ECO:0000256" key="26">
    <source>
        <dbReference type="ARBA" id="ARBA00047363"/>
    </source>
</evidence>
<comment type="catalytic activity">
    <reaction evidence="28">
        <text>1-hexadecanoyl-2-(9Z)-octadecenoyl-3-octadecanoyl-sn-glycerol + H2O = 1-hexadecanoyl-2-(9Z-octadecenoyl)-sn-glycerol + octadecanoate + H(+)</text>
        <dbReference type="Rhea" id="RHEA:41111"/>
        <dbReference type="ChEBI" id="CHEBI:15377"/>
        <dbReference type="ChEBI" id="CHEBI:15378"/>
        <dbReference type="ChEBI" id="CHEBI:25629"/>
        <dbReference type="ChEBI" id="CHEBI:75466"/>
        <dbReference type="ChEBI" id="CHEBI:77623"/>
    </reaction>
    <physiologicalReaction direction="left-to-right" evidence="28">
        <dbReference type="Rhea" id="RHEA:41112"/>
    </physiologicalReaction>
</comment>
<dbReference type="InterPro" id="IPR001087">
    <property type="entry name" value="GDSL"/>
</dbReference>
<evidence type="ECO:0000256" key="23">
    <source>
        <dbReference type="ARBA" id="ARBA00033022"/>
    </source>
</evidence>
<feature type="chain" id="PRO_5042953451" description="Phospholipase B1, membrane-associated" evidence="47">
    <location>
        <begin position="17"/>
        <end position="310"/>
    </location>
</feature>
<evidence type="ECO:0000256" key="5">
    <source>
        <dbReference type="ARBA" id="ARBA00013279"/>
    </source>
</evidence>
<feature type="non-terminal residue" evidence="48">
    <location>
        <position position="310"/>
    </location>
</feature>
<dbReference type="GO" id="GO:0016324">
    <property type="term" value="C:apical plasma membrane"/>
    <property type="evidence" value="ECO:0007669"/>
    <property type="project" value="UniProtKB-SubCell"/>
</dbReference>
<keyword evidence="12" id="KW-1133">Transmembrane helix</keyword>
<comment type="catalytic activity">
    <reaction evidence="26">
        <text>1,3-dihexadecanoyl-2-(9Z-octadecenoyl)glycerol + H2O = 1-hexadecanoyl-2-(9Z-octadecenoyl)-glycerol + hexadecanoate + H(+)</text>
        <dbReference type="Rhea" id="RHEA:40979"/>
        <dbReference type="ChEBI" id="CHEBI:7896"/>
        <dbReference type="ChEBI" id="CHEBI:15377"/>
        <dbReference type="ChEBI" id="CHEBI:15378"/>
        <dbReference type="ChEBI" id="CHEBI:75585"/>
        <dbReference type="ChEBI" id="CHEBI:75688"/>
    </reaction>
    <physiologicalReaction direction="left-to-right" evidence="26">
        <dbReference type="Rhea" id="RHEA:40980"/>
    </physiologicalReaction>
</comment>
<evidence type="ECO:0000256" key="14">
    <source>
        <dbReference type="ARBA" id="ARBA00023136"/>
    </source>
</evidence>
<evidence type="ECO:0000256" key="6">
    <source>
        <dbReference type="ARBA" id="ARBA00015133"/>
    </source>
</evidence>
<dbReference type="InterPro" id="IPR008265">
    <property type="entry name" value="Lipase_GDSL_AS"/>
</dbReference>
<gene>
    <name evidence="48" type="ORF">PMAYCL1PPCAC_05868</name>
</gene>
<evidence type="ECO:0000256" key="11">
    <source>
        <dbReference type="ARBA" id="ARBA00022801"/>
    </source>
</evidence>
<keyword evidence="9 47" id="KW-0732">Signal</keyword>
<evidence type="ECO:0000256" key="18">
    <source>
        <dbReference type="ARBA" id="ARBA00023408"/>
    </source>
</evidence>
<evidence type="ECO:0000256" key="19">
    <source>
        <dbReference type="ARBA" id="ARBA00023422"/>
    </source>
</evidence>
<dbReference type="EC" id="3.1.1.4" evidence="4"/>
<evidence type="ECO:0000256" key="15">
    <source>
        <dbReference type="ARBA" id="ARBA00023180"/>
    </source>
</evidence>
<comment type="catalytic activity">
    <reaction evidence="41">
        <text>1,3-dihexadecanoyl-2-(9Z-octadecenoyl)glycerol + H2O = 1,3-dihexadecanoylglycerol + (9Z)-octadecenoate + H(+)</text>
        <dbReference type="Rhea" id="RHEA:40983"/>
        <dbReference type="ChEBI" id="CHEBI:15377"/>
        <dbReference type="ChEBI" id="CHEBI:15378"/>
        <dbReference type="ChEBI" id="CHEBI:30823"/>
        <dbReference type="ChEBI" id="CHEBI:75688"/>
        <dbReference type="ChEBI" id="CHEBI:77619"/>
    </reaction>
    <physiologicalReaction direction="left-to-right" evidence="41">
        <dbReference type="Rhea" id="RHEA:40984"/>
    </physiologicalReaction>
</comment>
<comment type="catalytic activity">
    <reaction evidence="34">
        <text>1-hexadecanoyl-2-(9Z,12Z-octadecadienoyl)-sn-glycero-3-phosphocholine + H2O = 2-(9Z,12Z-octadecadienoyl)-sn-glycero-3-phosphocholine + hexadecanoate + H(+)</text>
        <dbReference type="Rhea" id="RHEA:40971"/>
        <dbReference type="ChEBI" id="CHEBI:7896"/>
        <dbReference type="ChEBI" id="CHEBI:15377"/>
        <dbReference type="ChEBI" id="CHEBI:15378"/>
        <dbReference type="ChEBI" id="CHEBI:73002"/>
        <dbReference type="ChEBI" id="CHEBI:76084"/>
    </reaction>
    <physiologicalReaction direction="left-to-right" evidence="34">
        <dbReference type="Rhea" id="RHEA:40972"/>
    </physiologicalReaction>
</comment>
<evidence type="ECO:0000256" key="37">
    <source>
        <dbReference type="ARBA" id="ARBA00048454"/>
    </source>
</evidence>
<evidence type="ECO:0000256" key="35">
    <source>
        <dbReference type="ARBA" id="ARBA00048374"/>
    </source>
</evidence>
<dbReference type="InterPro" id="IPR038885">
    <property type="entry name" value="PLB1"/>
</dbReference>
<evidence type="ECO:0000256" key="47">
    <source>
        <dbReference type="SAM" id="SignalP"/>
    </source>
</evidence>
<comment type="catalytic activity">
    <reaction evidence="39">
        <text>1-hexadecanoyl-sn-glycero-3-phosphocholine + H2O = sn-glycerol 3-phosphocholine + hexadecanoate + H(+)</text>
        <dbReference type="Rhea" id="RHEA:40435"/>
        <dbReference type="ChEBI" id="CHEBI:7896"/>
        <dbReference type="ChEBI" id="CHEBI:15377"/>
        <dbReference type="ChEBI" id="CHEBI:15378"/>
        <dbReference type="ChEBI" id="CHEBI:16870"/>
        <dbReference type="ChEBI" id="CHEBI:72998"/>
    </reaction>
    <physiologicalReaction direction="left-to-right" evidence="39">
        <dbReference type="Rhea" id="RHEA:40436"/>
    </physiologicalReaction>
</comment>
<dbReference type="InterPro" id="IPR035547">
    <property type="entry name" value="Phospholipase_B"/>
</dbReference>
<evidence type="ECO:0000256" key="30">
    <source>
        <dbReference type="ARBA" id="ARBA00048015"/>
    </source>
</evidence>
<evidence type="ECO:0000256" key="42">
    <source>
        <dbReference type="ARBA" id="ARBA00048872"/>
    </source>
</evidence>
<evidence type="ECO:0000256" key="4">
    <source>
        <dbReference type="ARBA" id="ARBA00013278"/>
    </source>
</evidence>
<keyword evidence="8" id="KW-0812">Transmembrane</keyword>
<evidence type="ECO:0000256" key="1">
    <source>
        <dbReference type="ARBA" id="ARBA00004247"/>
    </source>
</evidence>
<comment type="catalytic activity">
    <reaction evidence="27">
        <text>1-(9Z-octadecenoyl)-glycerol + H2O = glycerol + (9Z)-octadecenoate + H(+)</text>
        <dbReference type="Rhea" id="RHEA:38487"/>
        <dbReference type="ChEBI" id="CHEBI:15377"/>
        <dbReference type="ChEBI" id="CHEBI:15378"/>
        <dbReference type="ChEBI" id="CHEBI:17754"/>
        <dbReference type="ChEBI" id="CHEBI:30823"/>
        <dbReference type="ChEBI" id="CHEBI:75342"/>
    </reaction>
    <physiologicalReaction direction="left-to-right" evidence="27">
        <dbReference type="Rhea" id="RHEA:38488"/>
    </physiologicalReaction>
</comment>
<evidence type="ECO:0000256" key="20">
    <source>
        <dbReference type="ARBA" id="ARBA00029723"/>
    </source>
</evidence>
<feature type="signal peptide" evidence="47">
    <location>
        <begin position="1"/>
        <end position="16"/>
    </location>
</feature>
<evidence type="ECO:0000256" key="38">
    <source>
        <dbReference type="ARBA" id="ARBA00048613"/>
    </source>
</evidence>